<dbReference type="Gene3D" id="2.60.40.10">
    <property type="entry name" value="Immunoglobulins"/>
    <property type="match status" value="3"/>
</dbReference>
<evidence type="ECO:0000256" key="8">
    <source>
        <dbReference type="SAM" id="MobiDB-lite"/>
    </source>
</evidence>
<keyword evidence="5" id="KW-0677">Repeat</keyword>
<organism evidence="11 12">
    <name type="scientific">Adhaeribacter swui</name>
    <dbReference type="NCBI Taxonomy" id="2086471"/>
    <lineage>
        <taxon>Bacteria</taxon>
        <taxon>Pseudomonadati</taxon>
        <taxon>Bacteroidota</taxon>
        <taxon>Cytophagia</taxon>
        <taxon>Cytophagales</taxon>
        <taxon>Hymenobacteraceae</taxon>
        <taxon>Adhaeribacter</taxon>
    </lineage>
</organism>
<reference evidence="11 12" key="1">
    <citation type="journal article" date="2018" name="Int. J. Syst. Evol. Microbiol.">
        <title>Adhaeribacter swui sp. nov., isolated from wet mud.</title>
        <authorList>
            <person name="Kim D.U."/>
            <person name="Kim K.W."/>
            <person name="Kang M.S."/>
            <person name="Kim J.Y."/>
            <person name="Jang J.H."/>
            <person name="Kim M.K."/>
        </authorList>
    </citation>
    <scope>NUCLEOTIDE SEQUENCE [LARGE SCALE GENOMIC DNA]</scope>
    <source>
        <strain evidence="11 12">KCTC 52873</strain>
    </source>
</reference>
<evidence type="ECO:0000256" key="9">
    <source>
        <dbReference type="SAM" id="SignalP"/>
    </source>
</evidence>
<keyword evidence="7" id="KW-0966">Cell projection</keyword>
<dbReference type="SUPFAM" id="SSF49299">
    <property type="entry name" value="PKD domain"/>
    <property type="match status" value="1"/>
</dbReference>
<dbReference type="NCBIfam" id="NF012200">
    <property type="entry name" value="choice_anch_D"/>
    <property type="match status" value="2"/>
</dbReference>
<name>A0A7G7GA84_9BACT</name>
<dbReference type="InterPro" id="IPR006652">
    <property type="entry name" value="Kelch_1"/>
</dbReference>
<feature type="chain" id="PRO_5028956856" evidence="9">
    <location>
        <begin position="20"/>
        <end position="1849"/>
    </location>
</feature>
<evidence type="ECO:0000256" key="3">
    <source>
        <dbReference type="ARBA" id="ARBA00022441"/>
    </source>
</evidence>
<dbReference type="PANTHER" id="PTHR24412">
    <property type="entry name" value="KELCH PROTEIN"/>
    <property type="match status" value="1"/>
</dbReference>
<dbReference type="GO" id="GO:0005737">
    <property type="term" value="C:cytoplasm"/>
    <property type="evidence" value="ECO:0007669"/>
    <property type="project" value="UniProtKB-SubCell"/>
</dbReference>
<accession>A0A7G7GA84</accession>
<keyword evidence="12" id="KW-1185">Reference proteome</keyword>
<feature type="region of interest" description="Disordered" evidence="8">
    <location>
        <begin position="304"/>
        <end position="323"/>
    </location>
</feature>
<dbReference type="InterPro" id="IPR011042">
    <property type="entry name" value="6-blade_b-propeller_TolB-like"/>
</dbReference>
<dbReference type="SMART" id="SM00089">
    <property type="entry name" value="PKD"/>
    <property type="match status" value="1"/>
</dbReference>
<dbReference type="InterPro" id="IPR008979">
    <property type="entry name" value="Galactose-bd-like_sf"/>
</dbReference>
<evidence type="ECO:0000313" key="12">
    <source>
        <dbReference type="Proteomes" id="UP000515237"/>
    </source>
</evidence>
<dbReference type="Gene3D" id="2.120.10.80">
    <property type="entry name" value="Kelch-type beta propeller"/>
    <property type="match status" value="2"/>
</dbReference>
<proteinExistence type="predicted"/>
<evidence type="ECO:0000256" key="2">
    <source>
        <dbReference type="ARBA" id="ARBA00004496"/>
    </source>
</evidence>
<dbReference type="Gene3D" id="2.60.120.200">
    <property type="match status" value="1"/>
</dbReference>
<dbReference type="SUPFAM" id="SSF103647">
    <property type="entry name" value="TSP type-3 repeat"/>
    <property type="match status" value="1"/>
</dbReference>
<dbReference type="SMART" id="SM00612">
    <property type="entry name" value="Kelch"/>
    <property type="match status" value="5"/>
</dbReference>
<dbReference type="InterPro" id="IPR053879">
    <property type="entry name" value="HYDIN_VesB_CFA65-like_Ig"/>
</dbReference>
<keyword evidence="6" id="KW-0969">Cilium</keyword>
<keyword evidence="9" id="KW-0732">Signal</keyword>
<protein>
    <submittedName>
        <fullName evidence="11">Choice-of-anchor D domain-containing protein</fullName>
    </submittedName>
</protein>
<gene>
    <name evidence="11" type="ORF">HUW51_15545</name>
</gene>
<dbReference type="SUPFAM" id="SSF49785">
    <property type="entry name" value="Galactose-binding domain-like"/>
    <property type="match status" value="1"/>
</dbReference>
<dbReference type="Pfam" id="PF24681">
    <property type="entry name" value="Kelch_KLHDC2_KLHL20_DRC7"/>
    <property type="match status" value="1"/>
</dbReference>
<evidence type="ECO:0000313" key="11">
    <source>
        <dbReference type="EMBL" id="QNF34068.1"/>
    </source>
</evidence>
<dbReference type="Pfam" id="PF22352">
    <property type="entry name" value="K319L-like_PKD"/>
    <property type="match status" value="1"/>
</dbReference>
<dbReference type="EMBL" id="CP055156">
    <property type="protein sequence ID" value="QNF34068.1"/>
    <property type="molecule type" value="Genomic_DNA"/>
</dbReference>
<comment type="subcellular location">
    <subcellularLocation>
        <location evidence="1">Cell projection</location>
        <location evidence="1">Cilium</location>
    </subcellularLocation>
    <subcellularLocation>
        <location evidence="2">Cytoplasm</location>
    </subcellularLocation>
</comment>
<evidence type="ECO:0000256" key="5">
    <source>
        <dbReference type="ARBA" id="ARBA00022737"/>
    </source>
</evidence>
<dbReference type="Gene3D" id="2.60.120.430">
    <property type="entry name" value="Galactose-binding lectin"/>
    <property type="match status" value="1"/>
</dbReference>
<evidence type="ECO:0000256" key="6">
    <source>
        <dbReference type="ARBA" id="ARBA00023069"/>
    </source>
</evidence>
<dbReference type="PANTHER" id="PTHR24412:SF489">
    <property type="entry name" value="RING FINGER DOMAIN AND KELCH REPEAT-CONTAINING PROTEIN DDB_G0271372"/>
    <property type="match status" value="1"/>
</dbReference>
<keyword evidence="3" id="KW-0880">Kelch repeat</keyword>
<dbReference type="InterPro" id="IPR035986">
    <property type="entry name" value="PKD_dom_sf"/>
</dbReference>
<dbReference type="InterPro" id="IPR021720">
    <property type="entry name" value="Malectin_dom"/>
</dbReference>
<dbReference type="KEGG" id="aswu:HUW51_15545"/>
<feature type="signal peptide" evidence="9">
    <location>
        <begin position="1"/>
        <end position="19"/>
    </location>
</feature>
<sequence>MPFTLLLLILLSKSVPVFGQNFNFNTSSLKGANLTNPTSLQFGPDNRLYVAQQNGLIKVLTINRISANNYNVTATENINLINQIPNHNDNGAVNTGVTTRQITSLLLAGTASNPVLYVTSSDSRIGGPSGDLNLDTNSGILSKLTKTTSGWDKVDLVRGFPRSEENHSTNGMQLDAQTNTLYLTIGGFTNAGAPSANFAYICEYALSAAIVAIDLTKIEALPVKGSGNTKYKYDLPTVDDPTRSNNADGSDVGDPFGGNDGLNQAKIVIGGPVTIHSTGYRNAYDLVITKTPGKARRMYTVDNGPNQGWGGGPANEGSKGTVTNNYVVGEPGSSGPGINDPQVNNLDGFHYIGNLDNYVAGSYYAGHPNPIRANPSGAGLYTREGSTGVFRTSKTGNNPLPADWPPVPVSLAHPIEGDYQSPGEADQSLLTFPTSTNGLTEYTASNFNNTLKGNLLAACYNGNIYRINLNSAGDGVLNSKGNKRLNQDTPFASNFGAQPLDIIAQGDTDIFPGSVWAATYGANAITIFEPADYTSCTGQYSTSLDEDGDGYSNADEIDNKTNPCSASSKPADFDNDKISDLNDADDDNDQIADAVDYFVLDAANGLNTSLPIKYDLFNNYPGTGFFGLGFTGLMTNQKADNDYLKVFQEDNLIAGGAVGAFSIVDVSSGDAIESLNNQENAFQFGINVSSGTGPFTVHGRILGNFFNNNPQGNQSQGLYIGTGDQDNFLKIVLHANDGQSNLEVVYENAGVPVTSQFTLTDGMPASTLDLFLSVNPVTGQVQPKYSRDGAPTINLGAPIQVSGSLLTALQGAPAVAVGIIATSRNATPFTATWDFIHVTSDQAAAVGTWQTLAASSGTIIGREENAYVQAGNKFYLMGGRGIKAVQVYDPVAKTWTNKANIPAELHHFQAVTLNGLIYVVGAFTGSYPRETPVNQIYIYNPVTDKWVNGPTIPQARRRGSAGVAVYNNKIYIVSGILDGHWNGWVNWFDEYDPATNTWKTLPNAPRARDHFHAVVIGTKLYVTGGRRSSASTGQTFALTVPEVDVYDFHTETWSTLPASSNIPTPRAGAGTVALGNELLVIGGESQLPTGHKETEALDVNNNTWRRLADLKQGRHGTQAIENNNGIYIVTGAGNQGGSPLLTSHEAYFPANATTPTGVTLTQSSLSVPANLDFGQVATNSGTSKTLVISNTGSNQAIVITAVTKSGDAAFSFSAPYSLPFVIPAGQSASINVTFNPTTAGTKAGNLTIQHSGNGSTTTIALSGQAGSIATASTYFMNTGGPALTLENKYWAADAYFNGGKIYTNTKIADITNTASDQLYKTERSSATPFGYAFPVTNGTYRVNLHFAEIYWGATSGGAAGKGKRLFSVNLEGGPVELPNFDIYAEAGAMKALIKTFDVVVTDGTLNIDFSVIVDQPKISAIEITPAPASVPLVANPTSLHFFSQQAGTTSTAQNITLTNTSAASQQITAVSLTGTNSTEFAHNFTKAITLAANSTTVIAVTFKPKALGTKVAQLHVSYSNGVSPVVIGLTGEGTQNPNVAPTANAGPDQTITLPQASVVLAGSGKDTDGTIAGYSWSQASGPNTANFSSKTVANPSVSGLVAGTYTFNLVVTDNLGANSAADQVKITVNPAPSTSPKVVSFTLINATTDQPIREMKSGEVINSSIFKNISIRVNTSLATVGRVVFNLSGKQTRNVTETVAPYALFGDTNGDYNNWSPAAGSYTLKATPYAAASGGTAGTPLTINFSVAAQGARTSTALKLPVEDEATIQVYPNPSNNGELTVTLPYAVSGEVTFELIAATGASLKQDKLVLLQPTNQLYFNFSTLMQKTGMYYLRVQSNTLHQWLKIVR</sequence>
<dbReference type="InterPro" id="IPR022409">
    <property type="entry name" value="PKD/Chitinase_dom"/>
</dbReference>
<keyword evidence="4" id="KW-0963">Cytoplasm</keyword>
<evidence type="ECO:0000256" key="1">
    <source>
        <dbReference type="ARBA" id="ARBA00004138"/>
    </source>
</evidence>
<dbReference type="InterPro" id="IPR013783">
    <property type="entry name" value="Ig-like_fold"/>
</dbReference>
<dbReference type="SUPFAM" id="SSF117281">
    <property type="entry name" value="Kelch motif"/>
    <property type="match status" value="1"/>
</dbReference>
<feature type="domain" description="PKD/Chitinase" evidence="10">
    <location>
        <begin position="1542"/>
        <end position="1631"/>
    </location>
</feature>
<dbReference type="Pfam" id="PF11721">
    <property type="entry name" value="Malectin"/>
    <property type="match status" value="1"/>
</dbReference>
<dbReference type="InterPro" id="IPR028974">
    <property type="entry name" value="TSP_type-3_rpt"/>
</dbReference>
<dbReference type="Pfam" id="PF22544">
    <property type="entry name" value="HYDIN_VesB_CFA65-like_Ig"/>
    <property type="match status" value="1"/>
</dbReference>
<evidence type="ECO:0000256" key="7">
    <source>
        <dbReference type="ARBA" id="ARBA00023273"/>
    </source>
</evidence>
<dbReference type="InterPro" id="IPR015915">
    <property type="entry name" value="Kelch-typ_b-propeller"/>
</dbReference>
<evidence type="ECO:0000256" key="4">
    <source>
        <dbReference type="ARBA" id="ARBA00022490"/>
    </source>
</evidence>
<evidence type="ECO:0000259" key="10">
    <source>
        <dbReference type="SMART" id="SM00089"/>
    </source>
</evidence>
<dbReference type="GO" id="GO:0005509">
    <property type="term" value="F:calcium ion binding"/>
    <property type="evidence" value="ECO:0007669"/>
    <property type="project" value="InterPro"/>
</dbReference>
<dbReference type="Gene3D" id="2.120.10.30">
    <property type="entry name" value="TolB, C-terminal domain"/>
    <property type="match status" value="1"/>
</dbReference>
<dbReference type="Proteomes" id="UP000515237">
    <property type="component" value="Chromosome"/>
</dbReference>